<dbReference type="Pfam" id="PF09813">
    <property type="entry name" value="Coa3_cc"/>
    <property type="match status" value="1"/>
</dbReference>
<feature type="transmembrane region" description="Helical" evidence="1">
    <location>
        <begin position="156"/>
        <end position="174"/>
    </location>
</feature>
<keyword evidence="1" id="KW-0472">Membrane</keyword>
<proteinExistence type="predicted"/>
<organism evidence="3 4">
    <name type="scientific">Citrullus colocynthis</name>
    <name type="common">colocynth</name>
    <dbReference type="NCBI Taxonomy" id="252529"/>
    <lineage>
        <taxon>Eukaryota</taxon>
        <taxon>Viridiplantae</taxon>
        <taxon>Streptophyta</taxon>
        <taxon>Embryophyta</taxon>
        <taxon>Tracheophyta</taxon>
        <taxon>Spermatophyta</taxon>
        <taxon>Magnoliopsida</taxon>
        <taxon>eudicotyledons</taxon>
        <taxon>Gunneridae</taxon>
        <taxon>Pentapetalae</taxon>
        <taxon>rosids</taxon>
        <taxon>fabids</taxon>
        <taxon>Cucurbitales</taxon>
        <taxon>Cucurbitaceae</taxon>
        <taxon>Benincaseae</taxon>
        <taxon>Citrullus</taxon>
    </lineage>
</organism>
<evidence type="ECO:0000313" key="4">
    <source>
        <dbReference type="Proteomes" id="UP001642487"/>
    </source>
</evidence>
<name>A0ABP0YZD1_9ROSI</name>
<reference evidence="3 4" key="1">
    <citation type="submission" date="2024-03" db="EMBL/GenBank/DDBJ databases">
        <authorList>
            <person name="Gkanogiannis A."/>
            <person name="Becerra Lopez-Lavalle L."/>
        </authorList>
    </citation>
    <scope>NUCLEOTIDE SEQUENCE [LARGE SCALE GENOMIC DNA]</scope>
</reference>
<dbReference type="EMBL" id="OZ021741">
    <property type="protein sequence ID" value="CAK9325659.1"/>
    <property type="molecule type" value="Genomic_DNA"/>
</dbReference>
<accession>A0ABP0YZD1</accession>
<feature type="domain" description="Cytochrome c oxidase assembly factor 3 mitochondrial coiled-coil" evidence="2">
    <location>
        <begin position="145"/>
        <end position="178"/>
    </location>
</feature>
<dbReference type="PANTHER" id="PTHR36744:SF2">
    <property type="entry name" value="CYTOCHROME OXIDASE ASSEMBLY PROTEIN"/>
    <property type="match status" value="1"/>
</dbReference>
<keyword evidence="4" id="KW-1185">Reference proteome</keyword>
<evidence type="ECO:0000259" key="2">
    <source>
        <dbReference type="Pfam" id="PF09813"/>
    </source>
</evidence>
<evidence type="ECO:0000256" key="1">
    <source>
        <dbReference type="SAM" id="Phobius"/>
    </source>
</evidence>
<gene>
    <name evidence="3" type="ORF">CITCOLO1_LOCUS17927</name>
</gene>
<dbReference type="PANTHER" id="PTHR36744">
    <property type="entry name" value="CYTOCHROME OXIDASE ASSEMBLY PROTEIN"/>
    <property type="match status" value="1"/>
</dbReference>
<protein>
    <recommendedName>
        <fullName evidence="2">Cytochrome c oxidase assembly factor 3 mitochondrial coiled-coil domain-containing protein</fullName>
    </recommendedName>
</protein>
<dbReference type="Proteomes" id="UP001642487">
    <property type="component" value="Chromosome 7"/>
</dbReference>
<keyword evidence="1" id="KW-0812">Transmembrane</keyword>
<keyword evidence="1" id="KW-1133">Transmembrane helix</keyword>
<dbReference type="InterPro" id="IPR018628">
    <property type="entry name" value="Coa3_CC"/>
</dbReference>
<evidence type="ECO:0000313" key="3">
    <source>
        <dbReference type="EMBL" id="CAK9325659.1"/>
    </source>
</evidence>
<sequence>MAQGHIWAMKGPYLTRPNSFKQQFQNLADRFKVVQICTSGLSANNRAKLVEALGAKMSIFVMHGVDLNFDYVFMVCLTGHGVELTFSAGDSCFPMICNHSVSESSPATLKISTTAPQLVSLTAVPQFAQPSLPRLAAAVAALKARKQQGLGAKTKNIVVAGGLTAFVFGVYFYTMRAVGGSDELQVAIDQFEAQKSNKD</sequence>